<protein>
    <submittedName>
        <fullName evidence="1">Uncharacterized protein</fullName>
    </submittedName>
</protein>
<gene>
    <name evidence="1" type="ORF">AsAng_0002520</name>
</gene>
<keyword evidence="2" id="KW-1185">Reference proteome</keyword>
<sequence>MKRIGPSFIILLLIFFISPFISIAQGNFQWEGRWEVVASEYSFCNIHVVTSLIENQSQPTAILEGLIQGKPFRIKCNVKELPQRNSIVFYEAVAMDQEAQYASNQPLIILALNKAGRQVTVNPIWMQLDITKEEQNKTCTIRKVAIPRYKGTYTVNQDATQMALKIAKVKKASFEATINSNNTAKIACACELQARHLAVCYPDHEKGVFYLDFNEEGVKLIRNYDENIYQPKKQTEDKEYLVLNTTFKK</sequence>
<dbReference type="Proteomes" id="UP001060919">
    <property type="component" value="Chromosome"/>
</dbReference>
<accession>A0A915VK99</accession>
<proteinExistence type="predicted"/>
<evidence type="ECO:0000313" key="1">
    <source>
        <dbReference type="EMBL" id="BDS09551.1"/>
    </source>
</evidence>
<organism evidence="1 2">
    <name type="scientific">Aureispira anguillae</name>
    <dbReference type="NCBI Taxonomy" id="2864201"/>
    <lineage>
        <taxon>Bacteria</taxon>
        <taxon>Pseudomonadati</taxon>
        <taxon>Bacteroidota</taxon>
        <taxon>Saprospiria</taxon>
        <taxon>Saprospirales</taxon>
        <taxon>Saprospiraceae</taxon>
        <taxon>Aureispira</taxon>
    </lineage>
</organism>
<name>A0A915VK99_9BACT</name>
<dbReference type="KEGG" id="aup:AsAng_0002520"/>
<evidence type="ECO:0000313" key="2">
    <source>
        <dbReference type="Proteomes" id="UP001060919"/>
    </source>
</evidence>
<reference evidence="1" key="1">
    <citation type="submission" date="2022-09" db="EMBL/GenBank/DDBJ databases">
        <title>Aureispira anguillicida sp. nov., isolated from Leptocephalus of Japanese eel Anguilla japonica.</title>
        <authorList>
            <person name="Yuasa K."/>
            <person name="Mekata T."/>
            <person name="Ikunari K."/>
        </authorList>
    </citation>
    <scope>NUCLEOTIDE SEQUENCE</scope>
    <source>
        <strain evidence="1">EL160426</strain>
    </source>
</reference>
<dbReference type="AlphaFoldDB" id="A0A915VK99"/>
<dbReference type="RefSeq" id="WP_264790930.1">
    <property type="nucleotide sequence ID" value="NZ_AP026867.1"/>
</dbReference>
<dbReference type="EMBL" id="AP026867">
    <property type="protein sequence ID" value="BDS09551.1"/>
    <property type="molecule type" value="Genomic_DNA"/>
</dbReference>